<dbReference type="PROSITE" id="PS51007">
    <property type="entry name" value="CYTC"/>
    <property type="match status" value="2"/>
</dbReference>
<dbReference type="InterPro" id="IPR009056">
    <property type="entry name" value="Cyt_c-like_dom"/>
</dbReference>
<keyword evidence="2 6" id="KW-0349">Heme</keyword>
<evidence type="ECO:0000256" key="2">
    <source>
        <dbReference type="ARBA" id="ARBA00022617"/>
    </source>
</evidence>
<dbReference type="InterPro" id="IPR050597">
    <property type="entry name" value="Cytochrome_c_Oxidase_Subunit"/>
</dbReference>
<proteinExistence type="predicted"/>
<evidence type="ECO:0000256" key="5">
    <source>
        <dbReference type="ARBA" id="ARBA00023004"/>
    </source>
</evidence>
<protein>
    <submittedName>
        <fullName evidence="8">C-type cytochrome</fullName>
    </submittedName>
</protein>
<keyword evidence="3 6" id="KW-0479">Metal-binding</keyword>
<dbReference type="KEGG" id="fap:GR316_02625"/>
<evidence type="ECO:0000256" key="6">
    <source>
        <dbReference type="PROSITE-ProRule" id="PRU00433"/>
    </source>
</evidence>
<evidence type="ECO:0000313" key="9">
    <source>
        <dbReference type="Proteomes" id="UP000679284"/>
    </source>
</evidence>
<keyword evidence="5 6" id="KW-0408">Iron</keyword>
<accession>A0A8J8MR86</accession>
<dbReference type="GO" id="GO:0046872">
    <property type="term" value="F:metal ion binding"/>
    <property type="evidence" value="ECO:0007669"/>
    <property type="project" value="UniProtKB-KW"/>
</dbReference>
<dbReference type="PANTHER" id="PTHR33751">
    <property type="entry name" value="CBB3-TYPE CYTOCHROME C OXIDASE SUBUNIT FIXP"/>
    <property type="match status" value="1"/>
</dbReference>
<dbReference type="Gene3D" id="1.10.760.10">
    <property type="entry name" value="Cytochrome c-like domain"/>
    <property type="match status" value="3"/>
</dbReference>
<keyword evidence="9" id="KW-1185">Reference proteome</keyword>
<dbReference type="PANTHER" id="PTHR33751:SF9">
    <property type="entry name" value="CYTOCHROME C4"/>
    <property type="match status" value="1"/>
</dbReference>
<dbReference type="Pfam" id="PF00034">
    <property type="entry name" value="Cytochrom_C"/>
    <property type="match status" value="1"/>
</dbReference>
<reference evidence="8" key="1">
    <citation type="submission" date="2020-01" db="EMBL/GenBank/DDBJ databases">
        <authorList>
            <person name="Yang Y."/>
            <person name="Kwon Y.M."/>
        </authorList>
    </citation>
    <scope>NUCLEOTIDE SEQUENCE</scope>
    <source>
        <strain evidence="8">PG104</strain>
    </source>
</reference>
<gene>
    <name evidence="8" type="ORF">GR316_02625</name>
</gene>
<evidence type="ECO:0000313" key="8">
    <source>
        <dbReference type="EMBL" id="QUS35265.1"/>
    </source>
</evidence>
<feature type="domain" description="Cytochrome c" evidence="7">
    <location>
        <begin position="139"/>
        <end position="238"/>
    </location>
</feature>
<evidence type="ECO:0000256" key="3">
    <source>
        <dbReference type="ARBA" id="ARBA00022723"/>
    </source>
</evidence>
<dbReference type="Proteomes" id="UP000679284">
    <property type="component" value="Chromosome"/>
</dbReference>
<name>A0A8J8MR86_9RHOB</name>
<dbReference type="InterPro" id="IPR036909">
    <property type="entry name" value="Cyt_c-like_dom_sf"/>
</dbReference>
<feature type="domain" description="Cytochrome c" evidence="7">
    <location>
        <begin position="245"/>
        <end position="331"/>
    </location>
</feature>
<dbReference type="Pfam" id="PF13442">
    <property type="entry name" value="Cytochrome_CBB3"/>
    <property type="match status" value="1"/>
</dbReference>
<dbReference type="RefSeq" id="WP_211784510.1">
    <property type="nucleotide sequence ID" value="NZ_CP047289.1"/>
</dbReference>
<dbReference type="GO" id="GO:0020037">
    <property type="term" value="F:heme binding"/>
    <property type="evidence" value="ECO:0007669"/>
    <property type="project" value="InterPro"/>
</dbReference>
<dbReference type="SUPFAM" id="SSF46626">
    <property type="entry name" value="Cytochrome c"/>
    <property type="match status" value="3"/>
</dbReference>
<dbReference type="GO" id="GO:0009055">
    <property type="term" value="F:electron transfer activity"/>
    <property type="evidence" value="ECO:0007669"/>
    <property type="project" value="InterPro"/>
</dbReference>
<dbReference type="EMBL" id="CP047289">
    <property type="protein sequence ID" value="QUS35265.1"/>
    <property type="molecule type" value="Genomic_DNA"/>
</dbReference>
<evidence type="ECO:0000259" key="7">
    <source>
        <dbReference type="PROSITE" id="PS51007"/>
    </source>
</evidence>
<sequence>MTRWRTVLATIAVLASLGALGGFAVVLFGLYDTSAQKGHWKVTDWVLHTTFRNSVDLRAADDPPPVDLDDPGLILLGARHYDSACRMCHAAPGEMASATIDAMVPRPPQIERAVGTWVPQELHWIVHEGVKMSGMPAWPAEGRGDEVWAVVAFLRAVQGGMDGARYQGLTGGERYCSGCHASGSDHIPKLEGLSAEYLAASLRAYRSGARPSGIMAQAASGLEDGRIDGMAQRMGGQDRPADPAAEALPGAMLARRGQGEVPGCLACHGAGNDNPMIPKLDGQPAPYLATQLRLWRAGERGGTDRAPLMEQAARGLTDREIEDLAAYFAAR</sequence>
<organism evidence="8 9">
    <name type="scientific">Falsirhodobacter algicola</name>
    <dbReference type="NCBI Taxonomy" id="2692330"/>
    <lineage>
        <taxon>Bacteria</taxon>
        <taxon>Pseudomonadati</taxon>
        <taxon>Pseudomonadota</taxon>
        <taxon>Alphaproteobacteria</taxon>
        <taxon>Rhodobacterales</taxon>
        <taxon>Paracoccaceae</taxon>
        <taxon>Falsirhodobacter</taxon>
    </lineage>
</organism>
<keyword evidence="4" id="KW-0249">Electron transport</keyword>
<evidence type="ECO:0000256" key="1">
    <source>
        <dbReference type="ARBA" id="ARBA00022448"/>
    </source>
</evidence>
<evidence type="ECO:0000256" key="4">
    <source>
        <dbReference type="ARBA" id="ARBA00022982"/>
    </source>
</evidence>
<keyword evidence="1" id="KW-0813">Transport</keyword>
<dbReference type="AlphaFoldDB" id="A0A8J8MR86"/>